<feature type="compositionally biased region" description="Polar residues" evidence="4">
    <location>
        <begin position="566"/>
        <end position="576"/>
    </location>
</feature>
<evidence type="ECO:0000256" key="2">
    <source>
        <dbReference type="RuleBase" id="RU410713"/>
    </source>
</evidence>
<dbReference type="Gene3D" id="1.10.238.10">
    <property type="entry name" value="EF-hand"/>
    <property type="match status" value="1"/>
</dbReference>
<feature type="region of interest" description="Disordered" evidence="4">
    <location>
        <begin position="566"/>
        <end position="591"/>
    </location>
</feature>
<dbReference type="Gene3D" id="1.10.8.10">
    <property type="entry name" value="DNA helicase RuvA subunit, C-terminal domain"/>
    <property type="match status" value="1"/>
</dbReference>
<dbReference type="InterPro" id="IPR011009">
    <property type="entry name" value="Kinase-like_dom_sf"/>
</dbReference>
<protein>
    <recommendedName>
        <fullName evidence="2">Defective in cullin neddylation protein</fullName>
    </recommendedName>
</protein>
<keyword evidence="1" id="KW-0833">Ubl conjugation pathway</keyword>
<dbReference type="GO" id="GO:0031624">
    <property type="term" value="F:ubiquitin conjugating enzyme binding"/>
    <property type="evidence" value="ECO:0007669"/>
    <property type="project" value="TreeGrafter"/>
</dbReference>
<name>A0AAV7Z7E2_9EUKA</name>
<dbReference type="SUPFAM" id="SSF56112">
    <property type="entry name" value="Protein kinase-like (PK-like)"/>
    <property type="match status" value="1"/>
</dbReference>
<dbReference type="AlphaFoldDB" id="A0AAV7Z7E2"/>
<comment type="function">
    <text evidence="2">Neddylation of cullins play an essential role in the regulation of SCF-type complexes activity.</text>
</comment>
<evidence type="ECO:0000313" key="6">
    <source>
        <dbReference type="EMBL" id="KAJ3436053.1"/>
    </source>
</evidence>
<accession>A0AAV7Z7E2</accession>
<evidence type="ECO:0000256" key="1">
    <source>
        <dbReference type="ARBA" id="ARBA00022786"/>
    </source>
</evidence>
<comment type="caution">
    <text evidence="6">The sequence shown here is derived from an EMBL/GenBank/DDBJ whole genome shotgun (WGS) entry which is preliminary data.</text>
</comment>
<dbReference type="EMBL" id="JANTQA010000036">
    <property type="protein sequence ID" value="KAJ3436053.1"/>
    <property type="molecule type" value="Genomic_DNA"/>
</dbReference>
<dbReference type="GO" id="GO:0097602">
    <property type="term" value="F:cullin family protein binding"/>
    <property type="evidence" value="ECO:0007669"/>
    <property type="project" value="TreeGrafter"/>
</dbReference>
<dbReference type="GO" id="GO:0000151">
    <property type="term" value="C:ubiquitin ligase complex"/>
    <property type="evidence" value="ECO:0007669"/>
    <property type="project" value="TreeGrafter"/>
</dbReference>
<dbReference type="Pfam" id="PF14555">
    <property type="entry name" value="UBA_4"/>
    <property type="match status" value="1"/>
</dbReference>
<dbReference type="PANTHER" id="PTHR12281">
    <property type="entry name" value="RP42 RELATED"/>
    <property type="match status" value="1"/>
</dbReference>
<feature type="coiled-coil region" evidence="3">
    <location>
        <begin position="423"/>
        <end position="452"/>
    </location>
</feature>
<proteinExistence type="predicted"/>
<organism evidence="6 7">
    <name type="scientific">Anaeramoeba flamelloides</name>
    <dbReference type="NCBI Taxonomy" id="1746091"/>
    <lineage>
        <taxon>Eukaryota</taxon>
        <taxon>Metamonada</taxon>
        <taxon>Anaeramoebidae</taxon>
        <taxon>Anaeramoeba</taxon>
    </lineage>
</organism>
<sequence length="971" mass="115779">MNNFQYQAIGNYKLKKLVLNKETYKIFKAQHTSTQSSIKIINIPKKRPLFAPNLKVHKQKTKYYCSLNHHNLCTIYEILQDEKNWFLALENTQTLSFFEYLKSTKESRTEESIRKLIIQFICVFQYLKKNNFDFSYLDETSIFVDHNKNLKINLVTKQIQNNQFSEMFEAGNFDQKKDNGYNYEHLFKKLILQLFVSKPNADIKHVKKQLDIKRIIERYSFKNQAIIFMEKLLESQQQKNQNRFKIEEIRKHDWINEELNKYKYRLKKCKQCQKKALCIIKQENRQLIQNRKKLMRPGNDQLEIICKICTNNCHQSKFEKMNKSSKVIQKMIIKIQKSIHITNNKQESKLEIPEHITNVTNQNQTSNSSSSSHLSSCLQDNEYTTATSDSSSELNFSQFSCTDSEIFTKNKKSVKKKTKKKGYKKKRKEKKLIQLEEQEIEQENELQKILGNLCHCNKKATEKKPSGHSSQKEEMKNEVVNSLALNINQKRKIIGSKLRDKKKIQIGFQKSGLSTEHNNQDKQRKFEILKLQLDRIKRNKIQHVDPQKRYSPRQLNRIKNRFNSNITKNNAPQKVNSRGRKKFFSKSQNTRTKNAFQKPKISASFDLSHLYRNNYEKFHQFPISPNLPQDLPIVQLFNLSRFMVKKKKLIILLKDMFNKYKIKYQTLQFDHLICSSRFEKHLIKFEIKVETNVKTNMGKSGTLKQQNEKINSFMIFTNVKKEEAVKNLQESNWNLQQSLNNFYTHQKQKSYGSQKESENTTPKVSRQKIHKLFNKYQDKNNSIMNPGDVERFLIDCNIDPLKIEALILSWYFRSKTMGCFTRDEFCDGMWLLKCDSVEELKKKKSTFQDLISDENQFNLFYDFVFIFSKEDPRHKYLSIDISIILWKLILNQKFQLLEKWCEFLKLGKNKHKTISLDVWRNILFFSKNVKTIEDYDPFEAYPVLIDEFVEWLQEAKMEKFNKSKIKKIEHH</sequence>
<dbReference type="InterPro" id="IPR005176">
    <property type="entry name" value="PONY_dom"/>
</dbReference>
<dbReference type="Proteomes" id="UP001146793">
    <property type="component" value="Unassembled WGS sequence"/>
</dbReference>
<dbReference type="PROSITE" id="PS51229">
    <property type="entry name" value="DCUN1"/>
    <property type="match status" value="1"/>
</dbReference>
<evidence type="ECO:0000259" key="5">
    <source>
        <dbReference type="PROSITE" id="PS51229"/>
    </source>
</evidence>
<dbReference type="Pfam" id="PF03556">
    <property type="entry name" value="Cullin_binding"/>
    <property type="match status" value="1"/>
</dbReference>
<dbReference type="Gene3D" id="1.10.238.200">
    <property type="entry name" value="Cullin, PONY binding domain"/>
    <property type="match status" value="1"/>
</dbReference>
<dbReference type="GO" id="GO:0045116">
    <property type="term" value="P:protein neddylation"/>
    <property type="evidence" value="ECO:0007669"/>
    <property type="project" value="TreeGrafter"/>
</dbReference>
<feature type="domain" description="DCUN1" evidence="5">
    <location>
        <begin position="764"/>
        <end position="953"/>
    </location>
</feature>
<reference evidence="6" key="1">
    <citation type="submission" date="2022-08" db="EMBL/GenBank/DDBJ databases">
        <title>Novel sulphate-reducing endosymbionts in the free-living metamonad Anaeramoeba.</title>
        <authorList>
            <person name="Jerlstrom-Hultqvist J."/>
            <person name="Cepicka I."/>
            <person name="Gallot-Lavallee L."/>
            <person name="Salas-Leiva D."/>
            <person name="Curtis B.A."/>
            <person name="Zahonova K."/>
            <person name="Pipaliya S."/>
            <person name="Dacks J."/>
            <person name="Roger A.J."/>
        </authorList>
    </citation>
    <scope>NUCLEOTIDE SEQUENCE</scope>
    <source>
        <strain evidence="6">Busselton2</strain>
    </source>
</reference>
<evidence type="ECO:0000256" key="4">
    <source>
        <dbReference type="SAM" id="MobiDB-lite"/>
    </source>
</evidence>
<keyword evidence="3" id="KW-0175">Coiled coil</keyword>
<dbReference type="InterPro" id="IPR042460">
    <property type="entry name" value="DCN1-like_PONY"/>
</dbReference>
<dbReference type="Gene3D" id="1.10.510.10">
    <property type="entry name" value="Transferase(Phosphotransferase) domain 1"/>
    <property type="match status" value="1"/>
</dbReference>
<gene>
    <name evidence="6" type="ORF">M0812_18097</name>
</gene>
<evidence type="ECO:0000313" key="7">
    <source>
        <dbReference type="Proteomes" id="UP001146793"/>
    </source>
</evidence>
<dbReference type="SUPFAM" id="SSF46934">
    <property type="entry name" value="UBA-like"/>
    <property type="match status" value="1"/>
</dbReference>
<dbReference type="InterPro" id="IPR009060">
    <property type="entry name" value="UBA-like_sf"/>
</dbReference>
<dbReference type="Gene3D" id="3.30.200.20">
    <property type="entry name" value="Phosphorylase Kinase, domain 1"/>
    <property type="match status" value="1"/>
</dbReference>
<dbReference type="GO" id="GO:0032182">
    <property type="term" value="F:ubiquitin-like protein binding"/>
    <property type="evidence" value="ECO:0007669"/>
    <property type="project" value="TreeGrafter"/>
</dbReference>
<evidence type="ECO:0000256" key="3">
    <source>
        <dbReference type="SAM" id="Coils"/>
    </source>
</evidence>
<dbReference type="PANTHER" id="PTHR12281:SF31">
    <property type="entry name" value="DCN1-LIKE PROTEIN 3"/>
    <property type="match status" value="1"/>
</dbReference>
<dbReference type="InterPro" id="IPR014764">
    <property type="entry name" value="DCN-prot"/>
</dbReference>